<keyword evidence="1" id="KW-0812">Transmembrane</keyword>
<organism evidence="3">
    <name type="scientific">Candidatus Kentrum eta</name>
    <dbReference type="NCBI Taxonomy" id="2126337"/>
    <lineage>
        <taxon>Bacteria</taxon>
        <taxon>Pseudomonadati</taxon>
        <taxon>Pseudomonadota</taxon>
        <taxon>Gammaproteobacteria</taxon>
        <taxon>Candidatus Kentrum</taxon>
    </lineage>
</organism>
<accession>A0A450VAU8</accession>
<keyword evidence="1" id="KW-0472">Membrane</keyword>
<gene>
    <name evidence="2" type="ORF">BECKH772A_GA0070896_1007810</name>
    <name evidence="3" type="ORF">BECKH772C_GA0070978_100765</name>
</gene>
<dbReference type="EMBL" id="CAADFG010000078">
    <property type="protein sequence ID" value="VFJ94840.1"/>
    <property type="molecule type" value="Genomic_DNA"/>
</dbReference>
<proteinExistence type="predicted"/>
<feature type="transmembrane region" description="Helical" evidence="1">
    <location>
        <begin position="25"/>
        <end position="44"/>
    </location>
</feature>
<evidence type="ECO:0000313" key="3">
    <source>
        <dbReference type="EMBL" id="VFK01916.1"/>
    </source>
</evidence>
<dbReference type="EMBL" id="CAADFJ010000076">
    <property type="protein sequence ID" value="VFK01916.1"/>
    <property type="molecule type" value="Genomic_DNA"/>
</dbReference>
<sequence>MNILLTLAWHTWLEAAHNRLPRFVGIFLLLALSLTAFIGQLVMAEAALFQSALLGALLRFGSVMTLSLLVITGMVRALNEGGMWLVLSLSIPRASYFLGKLAGFSALAVALAMVCGLALLIYVPGDQVMLWGVALACELMIVAAFSLVCALALEQVMPAFGAVMGFYILSRTMDALRLMAADAVERSGALDLADRMMAGVIEAIAFILPELYRFTASDWLVYHVGTGTALLPILGQTVVYLILLTGVGLLDLYRKNLS</sequence>
<feature type="transmembrane region" description="Helical" evidence="1">
    <location>
        <begin position="130"/>
        <end position="153"/>
    </location>
</feature>
<protein>
    <recommendedName>
        <fullName evidence="4">ABC-2 family transporter protein</fullName>
    </recommendedName>
</protein>
<feature type="transmembrane region" description="Helical" evidence="1">
    <location>
        <begin position="56"/>
        <end position="77"/>
    </location>
</feature>
<name>A0A450VAU8_9GAMM</name>
<feature type="transmembrane region" description="Helical" evidence="1">
    <location>
        <begin position="229"/>
        <end position="253"/>
    </location>
</feature>
<feature type="transmembrane region" description="Helical" evidence="1">
    <location>
        <begin position="97"/>
        <end position="123"/>
    </location>
</feature>
<dbReference type="AlphaFoldDB" id="A0A450VAU8"/>
<keyword evidence="1" id="KW-1133">Transmembrane helix</keyword>
<evidence type="ECO:0008006" key="4">
    <source>
        <dbReference type="Google" id="ProtNLM"/>
    </source>
</evidence>
<evidence type="ECO:0000256" key="1">
    <source>
        <dbReference type="SAM" id="Phobius"/>
    </source>
</evidence>
<evidence type="ECO:0000313" key="2">
    <source>
        <dbReference type="EMBL" id="VFJ94840.1"/>
    </source>
</evidence>
<reference evidence="3" key="1">
    <citation type="submission" date="2019-02" db="EMBL/GenBank/DDBJ databases">
        <authorList>
            <person name="Gruber-Vodicka R. H."/>
            <person name="Seah K. B. B."/>
        </authorList>
    </citation>
    <scope>NUCLEOTIDE SEQUENCE</scope>
    <source>
        <strain evidence="3">BECK_SA2B12</strain>
        <strain evidence="2">BECK_SA2B15</strain>
    </source>
</reference>